<protein>
    <submittedName>
        <fullName evidence="1">Thioredoxin-like protein 1</fullName>
    </submittedName>
</protein>
<dbReference type="Proteomes" id="UP001320706">
    <property type="component" value="Unassembled WGS sequence"/>
</dbReference>
<accession>A0ACC3SK71</accession>
<dbReference type="EMBL" id="JAMKPW020000007">
    <property type="protein sequence ID" value="KAK8216884.1"/>
    <property type="molecule type" value="Genomic_DNA"/>
</dbReference>
<gene>
    <name evidence="1" type="primary">txl1</name>
    <name evidence="1" type="ORF">M8818_001847</name>
</gene>
<sequence>MSKIVHVESPQQFTSLLSSSRIVVTDFYADWCGPCKAIAPFYEQLSNQLSRPGQITFTKVNTDTQKQIAQSYNITAMPTFMIFKNGRETQRIRGADPKALDSAVKSLAAEAAASSSSDASSSDASSSSSGTWIGAALPRNYTDVTSNVDVLGLDFLNVDSAFGNARTVFDTAAPSSLGKSKEGESKKDWIESDTDEQLMMYIPFQASVKLHTLQITSFPPEDDEDVMRPKTLHLYTNRSNVLGFDEAESIPATQSVTLEEKDWDPKTGTAKIELRFVKFQNITSVVVFVESGDGEGEKTRIDRLRLVGETGESRKMGKLEKIGDEQGE</sequence>
<keyword evidence="2" id="KW-1185">Reference proteome</keyword>
<evidence type="ECO:0000313" key="2">
    <source>
        <dbReference type="Proteomes" id="UP001320706"/>
    </source>
</evidence>
<organism evidence="1 2">
    <name type="scientific">Zalaria obscura</name>
    <dbReference type="NCBI Taxonomy" id="2024903"/>
    <lineage>
        <taxon>Eukaryota</taxon>
        <taxon>Fungi</taxon>
        <taxon>Dikarya</taxon>
        <taxon>Ascomycota</taxon>
        <taxon>Pezizomycotina</taxon>
        <taxon>Dothideomycetes</taxon>
        <taxon>Dothideomycetidae</taxon>
        <taxon>Dothideales</taxon>
        <taxon>Zalariaceae</taxon>
        <taxon>Zalaria</taxon>
    </lineage>
</organism>
<reference evidence="1" key="1">
    <citation type="submission" date="2024-02" db="EMBL/GenBank/DDBJ databases">
        <title>Metagenome Assembled Genome of Zalaria obscura JY119.</title>
        <authorList>
            <person name="Vighnesh L."/>
            <person name="Jagadeeshwari U."/>
            <person name="Venkata Ramana C."/>
            <person name="Sasikala C."/>
        </authorList>
    </citation>
    <scope>NUCLEOTIDE SEQUENCE</scope>
    <source>
        <strain evidence="1">JY119</strain>
    </source>
</reference>
<name>A0ACC3SK71_9PEZI</name>
<comment type="caution">
    <text evidence="1">The sequence shown here is derived from an EMBL/GenBank/DDBJ whole genome shotgun (WGS) entry which is preliminary data.</text>
</comment>
<proteinExistence type="predicted"/>
<evidence type="ECO:0000313" key="1">
    <source>
        <dbReference type="EMBL" id="KAK8216884.1"/>
    </source>
</evidence>